<evidence type="ECO:0000313" key="11">
    <source>
        <dbReference type="RefSeq" id="XP_010516796.1"/>
    </source>
</evidence>
<proteinExistence type="inferred from homology"/>
<feature type="compositionally biased region" description="Basic and acidic residues" evidence="6">
    <location>
        <begin position="11"/>
        <end position="20"/>
    </location>
</feature>
<comment type="similarity">
    <text evidence="2">Belongs to the TPX2 family.</text>
</comment>
<accession>A0ABM0ZJX0</accession>
<evidence type="ECO:0000313" key="10">
    <source>
        <dbReference type="RefSeq" id="XP_010516795.1"/>
    </source>
</evidence>
<evidence type="ECO:0000256" key="2">
    <source>
        <dbReference type="ARBA" id="ARBA00005885"/>
    </source>
</evidence>
<keyword evidence="3" id="KW-0963">Cytoplasm</keyword>
<sequence>MASEDLSVGAESKKGEENVHVDNSNDMNRPESLDLSTVTTDNVNENVPKDEASKMVKEADLPEPATSVKSKTAKDNKTVKRKSGTFSRSPRFLSQSSSFPTKGPHADITRKSIDATTSKPSLKPVVASGSKPKATPSSSSNVSTKRTSLVSAPLKKQTMPVKSISKVAAQSPTSKLGDEGSKSINVETVGKDNEEARTTTDVVAEKVSKSPKAEMTSKDDDDTRSTTTSTSTPRGRRSSVGSASGFSFRLEERAEKRKEFYMKLEEKIQAKEVEKTNLQAKSQESQEEEIKRLRKSLTFKAGPMPSFYKEPPPKVELKKIPTTRPKSPKLGRRKSSSDATGVEAAPRVTKPKDSSSSSSTLKKPITKSQPKLVTQEKSVKAKEKKKEGKKEEAEKRGDEEKATAVAAEPEEKKPNSNNVQVKAEIMGSEVAVGG</sequence>
<keyword evidence="5" id="KW-0206">Cytoskeleton</keyword>
<dbReference type="PANTHER" id="PTHR46372:SF26">
    <property type="entry name" value="(WILD MALAYSIAN BANANA) HYPOTHETICAL PROTEIN"/>
    <property type="match status" value="1"/>
</dbReference>
<feature type="compositionally biased region" description="Basic and acidic residues" evidence="6">
    <location>
        <begin position="189"/>
        <end position="224"/>
    </location>
</feature>
<dbReference type="RefSeq" id="XP_019102483.1">
    <property type="nucleotide sequence ID" value="XM_019246938.1"/>
</dbReference>
<feature type="compositionally biased region" description="Low complexity" evidence="6">
    <location>
        <begin position="135"/>
        <end position="148"/>
    </location>
</feature>
<feature type="compositionally biased region" description="Low complexity" evidence="6">
    <location>
        <begin position="354"/>
        <end position="368"/>
    </location>
</feature>
<feature type="compositionally biased region" description="Basic and acidic residues" evidence="6">
    <location>
        <begin position="377"/>
        <end position="402"/>
    </location>
</feature>
<dbReference type="InterPro" id="IPR044806">
    <property type="entry name" value="WVD2/WDL1-4"/>
</dbReference>
<dbReference type="RefSeq" id="XP_010516796.1">
    <property type="nucleotide sequence ID" value="XM_010518494.2"/>
</dbReference>
<evidence type="ECO:0000313" key="12">
    <source>
        <dbReference type="RefSeq" id="XP_019102483.1"/>
    </source>
</evidence>
<feature type="compositionally biased region" description="Polar residues" evidence="6">
    <location>
        <begin position="34"/>
        <end position="45"/>
    </location>
</feature>
<feature type="compositionally biased region" description="Basic and acidic residues" evidence="6">
    <location>
        <begin position="47"/>
        <end position="60"/>
    </location>
</feature>
<feature type="compositionally biased region" description="Low complexity" evidence="6">
    <location>
        <begin position="86"/>
        <end position="100"/>
    </location>
</feature>
<evidence type="ECO:0000256" key="5">
    <source>
        <dbReference type="ARBA" id="ARBA00023212"/>
    </source>
</evidence>
<evidence type="ECO:0000256" key="6">
    <source>
        <dbReference type="SAM" id="MobiDB-lite"/>
    </source>
</evidence>
<evidence type="ECO:0000259" key="7">
    <source>
        <dbReference type="Pfam" id="PF06886"/>
    </source>
</evidence>
<feature type="region of interest" description="Disordered" evidence="6">
    <location>
        <begin position="1"/>
        <end position="251"/>
    </location>
</feature>
<reference evidence="9 10" key="3">
    <citation type="submission" date="2025-05" db="UniProtKB">
        <authorList>
            <consortium name="RefSeq"/>
        </authorList>
    </citation>
    <scope>IDENTIFICATION</scope>
    <source>
        <tissue evidence="9 10">Leaf</tissue>
    </source>
</reference>
<feature type="compositionally biased region" description="Basic and acidic residues" evidence="6">
    <location>
        <begin position="104"/>
        <end position="113"/>
    </location>
</feature>
<evidence type="ECO:0000313" key="8">
    <source>
        <dbReference type="Proteomes" id="UP000694864"/>
    </source>
</evidence>
<feature type="domain" description="TPX2 C-terminal" evidence="7">
    <location>
        <begin position="246"/>
        <end position="320"/>
    </location>
</feature>
<keyword evidence="4" id="KW-0493">Microtubule</keyword>
<dbReference type="InterPro" id="IPR027329">
    <property type="entry name" value="TPX2_C"/>
</dbReference>
<dbReference type="RefSeq" id="XP_010516794.1">
    <property type="nucleotide sequence ID" value="XM_010518492.1"/>
</dbReference>
<dbReference type="Pfam" id="PF06886">
    <property type="entry name" value="TPX2"/>
    <property type="match status" value="1"/>
</dbReference>
<comment type="subcellular location">
    <subcellularLocation>
        <location evidence="1">Cytoplasm</location>
        <location evidence="1">Cytoskeleton</location>
    </subcellularLocation>
</comment>
<dbReference type="RefSeq" id="XP_010516795.1">
    <property type="nucleotide sequence ID" value="XM_010518493.2"/>
</dbReference>
<dbReference type="Proteomes" id="UP000694864">
    <property type="component" value="Chromosome 6"/>
</dbReference>
<protein>
    <submittedName>
        <fullName evidence="9 10">Protein WVD2-like 4</fullName>
    </submittedName>
</protein>
<organism evidence="8 9">
    <name type="scientific">Camelina sativa</name>
    <name type="common">False flax</name>
    <name type="synonym">Myagrum sativum</name>
    <dbReference type="NCBI Taxonomy" id="90675"/>
    <lineage>
        <taxon>Eukaryota</taxon>
        <taxon>Viridiplantae</taxon>
        <taxon>Streptophyta</taxon>
        <taxon>Embryophyta</taxon>
        <taxon>Tracheophyta</taxon>
        <taxon>Spermatophyta</taxon>
        <taxon>Magnoliopsida</taxon>
        <taxon>eudicotyledons</taxon>
        <taxon>Gunneridae</taxon>
        <taxon>Pentapetalae</taxon>
        <taxon>rosids</taxon>
        <taxon>malvids</taxon>
        <taxon>Brassicales</taxon>
        <taxon>Brassicaceae</taxon>
        <taxon>Camelineae</taxon>
        <taxon>Camelina</taxon>
    </lineage>
</organism>
<evidence type="ECO:0000256" key="3">
    <source>
        <dbReference type="ARBA" id="ARBA00022490"/>
    </source>
</evidence>
<dbReference type="GeneID" id="104792362"/>
<reference evidence="8" key="1">
    <citation type="journal article" date="1997" name="Nucleic Acids Res.">
        <title>tRNAscan-SE: a program for improved detection of transfer RNA genes in genomic sequence.</title>
        <authorList>
            <person name="Lowe T.M."/>
            <person name="Eddy S.R."/>
        </authorList>
    </citation>
    <scope>NUCLEOTIDE SEQUENCE [LARGE SCALE GENOMIC DNA]</scope>
    <source>
        <strain evidence="8">r\DH55</strain>
    </source>
</reference>
<gene>
    <name evidence="9 10 11 12" type="primary">LOC104792362</name>
</gene>
<evidence type="ECO:0000313" key="9">
    <source>
        <dbReference type="RefSeq" id="XP_010516794.1"/>
    </source>
</evidence>
<feature type="compositionally biased region" description="Low complexity" evidence="6">
    <location>
        <begin position="225"/>
        <end position="248"/>
    </location>
</feature>
<dbReference type="PANTHER" id="PTHR46372">
    <property type="entry name" value="PROTEIN WVD2-LIKE 3"/>
    <property type="match status" value="1"/>
</dbReference>
<evidence type="ECO:0000256" key="1">
    <source>
        <dbReference type="ARBA" id="ARBA00004245"/>
    </source>
</evidence>
<name>A0ABM0ZJX0_CAMSA</name>
<reference evidence="8" key="2">
    <citation type="journal article" date="2014" name="Nat. Commun.">
        <title>The emerging biofuel crop Camelina sativa retains a highly undifferentiated hexaploid genome structure.</title>
        <authorList>
            <person name="Kagale S."/>
            <person name="Koh C."/>
            <person name="Nixon J."/>
            <person name="Bollina V."/>
            <person name="Clarke W.E."/>
            <person name="Tuteja R."/>
            <person name="Spillane C."/>
            <person name="Robinson S.J."/>
            <person name="Links M.G."/>
            <person name="Clarke C."/>
            <person name="Higgins E.E."/>
            <person name="Huebert T."/>
            <person name="Sharpe A.G."/>
            <person name="Parkin I.A."/>
        </authorList>
    </citation>
    <scope>NUCLEOTIDE SEQUENCE [LARGE SCALE GENOMIC DNA]</scope>
    <source>
        <strain evidence="8">r\DH55</strain>
    </source>
</reference>
<evidence type="ECO:0000256" key="4">
    <source>
        <dbReference type="ARBA" id="ARBA00022701"/>
    </source>
</evidence>
<keyword evidence="8" id="KW-1185">Reference proteome</keyword>
<feature type="region of interest" description="Disordered" evidence="6">
    <location>
        <begin position="270"/>
        <end position="421"/>
    </location>
</feature>